<dbReference type="SMART" id="SM00217">
    <property type="entry name" value="WAP"/>
    <property type="match status" value="2"/>
</dbReference>
<dbReference type="AlphaFoldDB" id="A0A8D1WZ82"/>
<name>A0A8D1WZ82_PIG</name>
<feature type="signal peptide" evidence="4">
    <location>
        <begin position="1"/>
        <end position="22"/>
    </location>
</feature>
<evidence type="ECO:0000256" key="4">
    <source>
        <dbReference type="SAM" id="SignalP"/>
    </source>
</evidence>
<feature type="domain" description="WAP" evidence="5">
    <location>
        <begin position="39"/>
        <end position="87"/>
    </location>
</feature>
<dbReference type="PROSITE" id="PS51390">
    <property type="entry name" value="WAP"/>
    <property type="match status" value="2"/>
</dbReference>
<organism evidence="6 7">
    <name type="scientific">Sus scrofa</name>
    <name type="common">Pig</name>
    <dbReference type="NCBI Taxonomy" id="9823"/>
    <lineage>
        <taxon>Eukaryota</taxon>
        <taxon>Metazoa</taxon>
        <taxon>Chordata</taxon>
        <taxon>Craniata</taxon>
        <taxon>Vertebrata</taxon>
        <taxon>Euteleostomi</taxon>
        <taxon>Mammalia</taxon>
        <taxon>Eutheria</taxon>
        <taxon>Laurasiatheria</taxon>
        <taxon>Artiodactyla</taxon>
        <taxon>Suina</taxon>
        <taxon>Suidae</taxon>
        <taxon>Sus</taxon>
    </lineage>
</organism>
<dbReference type="Ensembl" id="ENSSSCT00060105293.1">
    <property type="protein sequence ID" value="ENSSSCP00060046245.1"/>
    <property type="gene ID" value="ENSSSCG00060076702.1"/>
</dbReference>
<gene>
    <name evidence="6" type="primary">LOC100512873</name>
</gene>
<dbReference type="FunFam" id="4.10.75.10:FF:000001">
    <property type="entry name" value="Anosmin 1"/>
    <property type="match status" value="2"/>
</dbReference>
<evidence type="ECO:0000259" key="5">
    <source>
        <dbReference type="PROSITE" id="PS51390"/>
    </source>
</evidence>
<dbReference type="InterPro" id="IPR036645">
    <property type="entry name" value="Elafin-like_sf"/>
</dbReference>
<evidence type="ECO:0000256" key="1">
    <source>
        <dbReference type="ARBA" id="ARBA00022690"/>
    </source>
</evidence>
<evidence type="ECO:0000313" key="7">
    <source>
        <dbReference type="Proteomes" id="UP000694723"/>
    </source>
</evidence>
<keyword evidence="3" id="KW-0677">Repeat</keyword>
<dbReference type="Gene3D" id="4.10.75.10">
    <property type="entry name" value="Elafin-like"/>
    <property type="match status" value="2"/>
</dbReference>
<dbReference type="Proteomes" id="UP000694723">
    <property type="component" value="Unplaced"/>
</dbReference>
<sequence>MKPSSLFIFLVIFASGFLTSWAVKGAGEEESESLKPRPGKTKRGSCPFIRPAMCLVYEPPECQNDWQCPKRKKCCRDTCGIKCLDPVNPSKSVKVNPGKCPVVTGQCKMLNPIDHCQNDSNCLNGLKCCKGICGNICVQPVKGKEKIWQDPHAPWIL</sequence>
<protein>
    <recommendedName>
        <fullName evidence="5">WAP domain-containing protein</fullName>
    </recommendedName>
</protein>
<proteinExistence type="predicted"/>
<reference evidence="6" key="1">
    <citation type="submission" date="2025-08" db="UniProtKB">
        <authorList>
            <consortium name="Ensembl"/>
        </authorList>
    </citation>
    <scope>IDENTIFICATION</scope>
</reference>
<keyword evidence="2 4" id="KW-0732">Signal</keyword>
<evidence type="ECO:0000256" key="3">
    <source>
        <dbReference type="ARBA" id="ARBA00022737"/>
    </source>
</evidence>
<dbReference type="PANTHER" id="PTHR19441">
    <property type="entry name" value="WHEY ACDIC PROTEIN WAP"/>
    <property type="match status" value="1"/>
</dbReference>
<dbReference type="PANTHER" id="PTHR19441:SF13">
    <property type="entry name" value="WAP DOMAIN-CONTAINING PROTEIN"/>
    <property type="match status" value="1"/>
</dbReference>
<feature type="domain" description="WAP" evidence="5">
    <location>
        <begin position="93"/>
        <end position="141"/>
    </location>
</feature>
<dbReference type="Pfam" id="PF00095">
    <property type="entry name" value="WAP"/>
    <property type="match status" value="2"/>
</dbReference>
<dbReference type="GO" id="GO:0005576">
    <property type="term" value="C:extracellular region"/>
    <property type="evidence" value="ECO:0007669"/>
    <property type="project" value="InterPro"/>
</dbReference>
<feature type="chain" id="PRO_5034211874" description="WAP domain-containing protein" evidence="4">
    <location>
        <begin position="23"/>
        <end position="157"/>
    </location>
</feature>
<dbReference type="GO" id="GO:0030414">
    <property type="term" value="F:peptidase inhibitor activity"/>
    <property type="evidence" value="ECO:0007669"/>
    <property type="project" value="UniProtKB-KW"/>
</dbReference>
<evidence type="ECO:0000313" key="6">
    <source>
        <dbReference type="Ensembl" id="ENSSSCP00060046245.1"/>
    </source>
</evidence>
<dbReference type="InterPro" id="IPR008197">
    <property type="entry name" value="WAP_dom"/>
</dbReference>
<keyword evidence="1" id="KW-0646">Protease inhibitor</keyword>
<evidence type="ECO:0000256" key="2">
    <source>
        <dbReference type="ARBA" id="ARBA00022729"/>
    </source>
</evidence>
<dbReference type="InterPro" id="IPR050514">
    <property type="entry name" value="WAP_four-disulfide_core"/>
</dbReference>
<dbReference type="PRINTS" id="PR00003">
    <property type="entry name" value="4DISULPHCORE"/>
</dbReference>
<accession>A0A8D1WZ82</accession>
<dbReference type="SUPFAM" id="SSF57256">
    <property type="entry name" value="Elafin-like"/>
    <property type="match status" value="2"/>
</dbReference>